<dbReference type="Proteomes" id="UP001497744">
    <property type="component" value="Unassembled WGS sequence"/>
</dbReference>
<dbReference type="EMBL" id="BPLF01000001">
    <property type="protein sequence ID" value="GIX60692.1"/>
    <property type="molecule type" value="Genomic_DNA"/>
</dbReference>
<evidence type="ECO:0000313" key="3">
    <source>
        <dbReference type="EMBL" id="GIX60692.1"/>
    </source>
</evidence>
<keyword evidence="2" id="KW-0812">Transmembrane</keyword>
<organism evidence="3 4">
    <name type="scientific">Babesia caballi</name>
    <dbReference type="NCBI Taxonomy" id="5871"/>
    <lineage>
        <taxon>Eukaryota</taxon>
        <taxon>Sar</taxon>
        <taxon>Alveolata</taxon>
        <taxon>Apicomplexa</taxon>
        <taxon>Aconoidasida</taxon>
        <taxon>Piroplasmida</taxon>
        <taxon>Babesiidae</taxon>
        <taxon>Babesia</taxon>
    </lineage>
</organism>
<evidence type="ECO:0000256" key="2">
    <source>
        <dbReference type="SAM" id="Phobius"/>
    </source>
</evidence>
<sequence>MYKTLVNDTKREAYTRYGDLIKGRKVARQAGGDEPLRRVVRGHHEHRLGAVRHVRHHDRARPERPQPHAAALRALLLRPRRVPATGARLDHLYERRANPQGLHRLRAHRRTFRPEPRSLARRSCVRSGSSSSTTRPSCTPKPTSNMAMIEHLDTYLVHVSRVLTSHIPVVNSEVAWRGVPSVAAEYEKVWEQAVAKASAASGFTHKALIEKVCGRKQTNNIRWLRWNGATLQRMLRQVDNLFENGIGYGTIAVYLVLGFFWFMM</sequence>
<feature type="region of interest" description="Disordered" evidence="1">
    <location>
        <begin position="110"/>
        <end position="144"/>
    </location>
</feature>
<feature type="compositionally biased region" description="Low complexity" evidence="1">
    <location>
        <begin position="125"/>
        <end position="144"/>
    </location>
</feature>
<dbReference type="GeneID" id="94192175"/>
<name>A0AAV4LLS7_BABCB</name>
<evidence type="ECO:0000313" key="4">
    <source>
        <dbReference type="Proteomes" id="UP001497744"/>
    </source>
</evidence>
<keyword evidence="2" id="KW-0472">Membrane</keyword>
<reference evidence="3 4" key="1">
    <citation type="submission" date="2021-06" db="EMBL/GenBank/DDBJ databases">
        <title>Genome sequence of Babesia caballi.</title>
        <authorList>
            <person name="Yamagishi J."/>
            <person name="Kidaka T."/>
            <person name="Ochi A."/>
        </authorList>
    </citation>
    <scope>NUCLEOTIDE SEQUENCE [LARGE SCALE GENOMIC DNA]</scope>
    <source>
        <strain evidence="3">USDA-D6B2</strain>
    </source>
</reference>
<proteinExistence type="predicted"/>
<feature type="transmembrane region" description="Helical" evidence="2">
    <location>
        <begin position="241"/>
        <end position="263"/>
    </location>
</feature>
<protein>
    <submittedName>
        <fullName evidence="3">Phosphate starvation-inducible protein PhoH</fullName>
    </submittedName>
</protein>
<comment type="caution">
    <text evidence="3">The sequence shown here is derived from an EMBL/GenBank/DDBJ whole genome shotgun (WGS) entry which is preliminary data.</text>
</comment>
<evidence type="ECO:0000256" key="1">
    <source>
        <dbReference type="SAM" id="MobiDB-lite"/>
    </source>
</evidence>
<accession>A0AAV4LLS7</accession>
<keyword evidence="2" id="KW-1133">Transmembrane helix</keyword>
<gene>
    <name evidence="3" type="ORF">BcabD6B2_01270</name>
</gene>
<dbReference type="RefSeq" id="XP_067712763.1">
    <property type="nucleotide sequence ID" value="XM_067856662.1"/>
</dbReference>
<dbReference type="AlphaFoldDB" id="A0AAV4LLS7"/>
<keyword evidence="4" id="KW-1185">Reference proteome</keyword>